<name>A0A8R1HSW1_CAEJA</name>
<evidence type="ECO:0000256" key="1">
    <source>
        <dbReference type="SAM" id="MobiDB-lite"/>
    </source>
</evidence>
<accession>A0A8R1HSW1</accession>
<dbReference type="InterPro" id="IPR050302">
    <property type="entry name" value="Rab_GAP_TBC_domain"/>
</dbReference>
<organism evidence="3 4">
    <name type="scientific">Caenorhabditis japonica</name>
    <dbReference type="NCBI Taxonomy" id="281687"/>
    <lineage>
        <taxon>Eukaryota</taxon>
        <taxon>Metazoa</taxon>
        <taxon>Ecdysozoa</taxon>
        <taxon>Nematoda</taxon>
        <taxon>Chromadorea</taxon>
        <taxon>Rhabditida</taxon>
        <taxon>Rhabditina</taxon>
        <taxon>Rhabditomorpha</taxon>
        <taxon>Rhabditoidea</taxon>
        <taxon>Rhabditidae</taxon>
        <taxon>Peloderinae</taxon>
        <taxon>Caenorhabditis</taxon>
    </lineage>
</organism>
<proteinExistence type="predicted"/>
<protein>
    <submittedName>
        <fullName evidence="3">Rab-GAP TBC domain-containing protein</fullName>
    </submittedName>
</protein>
<evidence type="ECO:0000259" key="2">
    <source>
        <dbReference type="PROSITE" id="PS50086"/>
    </source>
</evidence>
<dbReference type="AlphaFoldDB" id="A0A8R1HSW1"/>
<dbReference type="SMART" id="SM00164">
    <property type="entry name" value="TBC"/>
    <property type="match status" value="1"/>
</dbReference>
<dbReference type="PROSITE" id="PS50086">
    <property type="entry name" value="TBC_RABGAP"/>
    <property type="match status" value="1"/>
</dbReference>
<sequence length="324" mass="37232">MAKYKKGKDAKYADVVADDDDDVFPIARKIAEHTKEKDQEIHASFFELDGKPFSAINKTMLPIYIEDPHDYFDEFGFRKHDDEGPKSAGREEDSPSQSSSPLENSAHKMKFISHIQDLHKEVKDDVLWSHILGPELKTERFEELLKEGGIPHSMRPFLWPRLCGATKKQKEAKYTYESVLQQCAQDKPSIGVQIERDLLRTLPNNICFWKKNSEGIDALRRILKSVSFIYPDLGYCQGMGVIVASLLLYCSEESIFWMMTALIEDILPPNFYSQTLLGLQADERVTRHLMKCHVPDLNKALEDYEVEMNGCIVFSIELQHGNER</sequence>
<reference evidence="3" key="2">
    <citation type="submission" date="2022-06" db="UniProtKB">
        <authorList>
            <consortium name="EnsemblMetazoa"/>
        </authorList>
    </citation>
    <scope>IDENTIFICATION</scope>
    <source>
        <strain evidence="3">DF5081</strain>
    </source>
</reference>
<dbReference type="Gene3D" id="1.10.8.270">
    <property type="entry name" value="putative rabgap domain of human tbc1 domain family member 14 like domains"/>
    <property type="match status" value="1"/>
</dbReference>
<dbReference type="PANTHER" id="PTHR47219">
    <property type="entry name" value="RAB GTPASE-ACTIVATING PROTEIN 1-LIKE"/>
    <property type="match status" value="1"/>
</dbReference>
<evidence type="ECO:0000313" key="4">
    <source>
        <dbReference type="Proteomes" id="UP000005237"/>
    </source>
</evidence>
<dbReference type="GO" id="GO:0031267">
    <property type="term" value="F:small GTPase binding"/>
    <property type="evidence" value="ECO:0007669"/>
    <property type="project" value="TreeGrafter"/>
</dbReference>
<feature type="compositionally biased region" description="Basic and acidic residues" evidence="1">
    <location>
        <begin position="76"/>
        <end position="93"/>
    </location>
</feature>
<reference evidence="4" key="1">
    <citation type="submission" date="2010-08" db="EMBL/GenBank/DDBJ databases">
        <authorList>
            <consortium name="Caenorhabditis japonica Sequencing Consortium"/>
            <person name="Wilson R.K."/>
        </authorList>
    </citation>
    <scope>NUCLEOTIDE SEQUENCE [LARGE SCALE GENOMIC DNA]</scope>
    <source>
        <strain evidence="4">DF5081</strain>
    </source>
</reference>
<evidence type="ECO:0000313" key="3">
    <source>
        <dbReference type="EnsemblMetazoa" id="CJA10016.1"/>
    </source>
</evidence>
<dbReference type="SUPFAM" id="SSF47923">
    <property type="entry name" value="Ypt/Rab-GAP domain of gyp1p"/>
    <property type="match status" value="1"/>
</dbReference>
<dbReference type="InterPro" id="IPR000195">
    <property type="entry name" value="Rab-GAP-TBC_dom"/>
</dbReference>
<dbReference type="FunFam" id="1.10.8.270:FF:000051">
    <property type="entry name" value="TBC (Tre-2/Bub2/Cdc16) domain family"/>
    <property type="match status" value="1"/>
</dbReference>
<feature type="domain" description="Rab-GAP TBC" evidence="2">
    <location>
        <begin position="149"/>
        <end position="324"/>
    </location>
</feature>
<keyword evidence="4" id="KW-1185">Reference proteome</keyword>
<dbReference type="InterPro" id="IPR035969">
    <property type="entry name" value="Rab-GAP_TBC_sf"/>
</dbReference>
<dbReference type="GO" id="GO:0005096">
    <property type="term" value="F:GTPase activator activity"/>
    <property type="evidence" value="ECO:0007669"/>
    <property type="project" value="TreeGrafter"/>
</dbReference>
<feature type="region of interest" description="Disordered" evidence="1">
    <location>
        <begin position="76"/>
        <end position="104"/>
    </location>
</feature>
<dbReference type="Proteomes" id="UP000005237">
    <property type="component" value="Unassembled WGS sequence"/>
</dbReference>
<dbReference type="EnsemblMetazoa" id="CJA10016.1">
    <property type="protein sequence ID" value="CJA10016.1"/>
    <property type="gene ID" value="WBGene00129220"/>
</dbReference>
<dbReference type="Pfam" id="PF00566">
    <property type="entry name" value="RabGAP-TBC"/>
    <property type="match status" value="1"/>
</dbReference>
<dbReference type="PANTHER" id="PTHR47219:SF13">
    <property type="entry name" value="RUN AND TBC1 DOMAIN-CONTAINING PROTEIN 3"/>
    <property type="match status" value="1"/>
</dbReference>